<organism evidence="2">
    <name type="scientific">Carabus violaceus</name>
    <name type="common">Violet ground beetle</name>
    <dbReference type="NCBI Taxonomy" id="41075"/>
    <lineage>
        <taxon>Eukaryota</taxon>
        <taxon>Metazoa</taxon>
        <taxon>Ecdysozoa</taxon>
        <taxon>Arthropoda</taxon>
        <taxon>Hexapoda</taxon>
        <taxon>Insecta</taxon>
        <taxon>Pterygota</taxon>
        <taxon>Neoptera</taxon>
        <taxon>Endopterygota</taxon>
        <taxon>Coleoptera</taxon>
        <taxon>Adephaga</taxon>
        <taxon>Caraboidea</taxon>
        <taxon>Carabidae</taxon>
        <taxon>Carabinae</taxon>
        <taxon>Carabini</taxon>
        <taxon>Carabina</taxon>
        <taxon>Carabus</taxon>
        <taxon>Megodontus</taxon>
    </lineage>
</organism>
<keyword evidence="1" id="KW-0732">Signal</keyword>
<dbReference type="AlphaFoldDB" id="A0A7U3MC14"/>
<evidence type="ECO:0000313" key="2">
    <source>
        <dbReference type="EMBL" id="QHB80570.1"/>
    </source>
</evidence>
<reference evidence="2" key="1">
    <citation type="journal article" date="2020" name="Insect Biochem. Mol. Biol.">
        <title>The Neuropeptidome of Carabus (Coleoptera, Adephaga: Carabidae).</title>
        <authorList>
            <person name="Ragionieri L."/>
            <person name="Predel R."/>
        </authorList>
    </citation>
    <scope>NUCLEOTIDE SEQUENCE</scope>
    <source>
        <strain evidence="2">49</strain>
    </source>
</reference>
<accession>A0A7U3MC14</accession>
<proteinExistence type="evidence at transcript level"/>
<evidence type="ECO:0000256" key="1">
    <source>
        <dbReference type="SAM" id="SignalP"/>
    </source>
</evidence>
<feature type="signal peptide" evidence="1">
    <location>
        <begin position="1"/>
        <end position="22"/>
    </location>
</feature>
<name>A0A7U3MC14_CARVO</name>
<protein>
    <submittedName>
        <fullName evidence="2">SIFamide</fullName>
    </submittedName>
</protein>
<feature type="chain" id="PRO_5030986748" evidence="1">
    <location>
        <begin position="23"/>
        <end position="78"/>
    </location>
</feature>
<dbReference type="EMBL" id="MN837673">
    <property type="protein sequence ID" value="QHB80570.1"/>
    <property type="molecule type" value="mRNA"/>
</dbReference>
<sequence>MHSNMNATKLIISAILLTIVFAALVSQSEATYRKPPFNGSIFGKRGSSADYDSASKALSAMCEIANEACQSWFPGQDK</sequence>